<evidence type="ECO:0000256" key="2">
    <source>
        <dbReference type="SAM" id="MobiDB-lite"/>
    </source>
</evidence>
<sequence>MSRNDDVDIPSLTLDHDEVSERRTANSQSKRKLNPPPAHPAGVTTMGATQKKTSLTGVYFLLLLILAGAGGAGYWLWEQNQMLLGELQLTKSEVKNLDHQLIAADVSANEQGSTLEETLNVHSSEIAKLWGVSYDTNRKAIAANKANLETISGILTSVRESSSTQAKLIAVQGDAFNDIENGYNQLIDVVTTLENIQTEQKSLLTELSLNQDQLQKAASALDSKNVALQGRVEANSAQLTTYESEISSLKSKLSELLAEVNNLSEKSNDSIVATVPNDVQRTLNDHQEAIDSVDAFRAQINTSINRLESQVLQIQLQQQLSSEAP</sequence>
<keyword evidence="1" id="KW-0175">Coiled coil</keyword>
<evidence type="ECO:0000313" key="5">
    <source>
        <dbReference type="Proteomes" id="UP001149719"/>
    </source>
</evidence>
<organism evidence="4 5">
    <name type="scientific">Marinomonas phaeophyticola</name>
    <dbReference type="NCBI Taxonomy" id="3004091"/>
    <lineage>
        <taxon>Bacteria</taxon>
        <taxon>Pseudomonadati</taxon>
        <taxon>Pseudomonadota</taxon>
        <taxon>Gammaproteobacteria</taxon>
        <taxon>Oceanospirillales</taxon>
        <taxon>Oceanospirillaceae</taxon>
        <taxon>Marinomonas</taxon>
    </lineage>
</organism>
<proteinExistence type="predicted"/>
<feature type="compositionally biased region" description="Basic and acidic residues" evidence="2">
    <location>
        <begin position="14"/>
        <end position="24"/>
    </location>
</feature>
<dbReference type="Proteomes" id="UP001149719">
    <property type="component" value="Unassembled WGS sequence"/>
</dbReference>
<protein>
    <submittedName>
        <fullName evidence="4">Uncharacterized protein</fullName>
    </submittedName>
</protein>
<comment type="caution">
    <text evidence="4">The sequence shown here is derived from an EMBL/GenBank/DDBJ whole genome shotgun (WGS) entry which is preliminary data.</text>
</comment>
<keyword evidence="5" id="KW-1185">Reference proteome</keyword>
<keyword evidence="3" id="KW-1133">Transmembrane helix</keyword>
<feature type="region of interest" description="Disordered" evidence="2">
    <location>
        <begin position="1"/>
        <end position="45"/>
    </location>
</feature>
<reference evidence="4" key="1">
    <citation type="submission" date="2022-12" db="EMBL/GenBank/DDBJ databases">
        <title>Marinomonas 15G1-11 sp. nov, isolated from marine algae.</title>
        <authorList>
            <person name="Butt M."/>
            <person name="Choi D.G."/>
            <person name="Kim J.M."/>
            <person name="Lee J.K."/>
            <person name="Baek J.H."/>
            <person name="Jeon C.O."/>
        </authorList>
    </citation>
    <scope>NUCLEOTIDE SEQUENCE</scope>
    <source>
        <strain evidence="4">15G1-11</strain>
    </source>
</reference>
<accession>A0ABT4JP87</accession>
<keyword evidence="3" id="KW-0812">Transmembrane</keyword>
<dbReference type="EMBL" id="JAPUBN010000006">
    <property type="protein sequence ID" value="MCZ2720192.1"/>
    <property type="molecule type" value="Genomic_DNA"/>
</dbReference>
<evidence type="ECO:0000256" key="1">
    <source>
        <dbReference type="SAM" id="Coils"/>
    </source>
</evidence>
<gene>
    <name evidence="4" type="ORF">O1D97_00680</name>
</gene>
<dbReference type="RefSeq" id="WP_269121891.1">
    <property type="nucleotide sequence ID" value="NZ_JAPUBN010000006.1"/>
</dbReference>
<name>A0ABT4JP87_9GAMM</name>
<evidence type="ECO:0000313" key="4">
    <source>
        <dbReference type="EMBL" id="MCZ2720192.1"/>
    </source>
</evidence>
<evidence type="ECO:0000256" key="3">
    <source>
        <dbReference type="SAM" id="Phobius"/>
    </source>
</evidence>
<feature type="transmembrane region" description="Helical" evidence="3">
    <location>
        <begin position="58"/>
        <end position="77"/>
    </location>
</feature>
<feature type="coiled-coil region" evidence="1">
    <location>
        <begin position="239"/>
        <end position="266"/>
    </location>
</feature>
<keyword evidence="3" id="KW-0472">Membrane</keyword>